<organism evidence="2 3">
    <name type="scientific">Human cytomegalovirus</name>
    <name type="common">HHV-5</name>
    <name type="synonym">Human herpesvirus 5</name>
    <dbReference type="NCBI Taxonomy" id="10359"/>
    <lineage>
        <taxon>Viruses</taxon>
        <taxon>Duplodnaviria</taxon>
        <taxon>Heunggongvirae</taxon>
        <taxon>Peploviricota</taxon>
        <taxon>Herviviricetes</taxon>
        <taxon>Herpesvirales</taxon>
        <taxon>Orthoherpesviridae</taxon>
        <taxon>Betaherpesvirinae</taxon>
        <taxon>Cytomegalovirus</taxon>
        <taxon>Cytomegalovirus humanbeta5</taxon>
    </lineage>
</organism>
<evidence type="ECO:0000313" key="2">
    <source>
        <dbReference type="EMBL" id="ADV04342.1"/>
    </source>
</evidence>
<sequence length="474" mass="54595">MLWAHCGRFLRYHLLPLLLCRLPFLLLFQRPQWAHGLDIVEEDEWLREIQGATYQLSIVRQAMQHAGFQVRAASVMTRRNAVDLDRPPLWSGSLPHLPVYDVRSPRPLRPPSSQHHAVSPELPSRDGIRWQYQELQYLVEEQRRRNQSRNAIPRPSFPPPDPPSQPAEDARDADAERAESPHSAESTVRHDASENAVRRRHERRRYNALTVRSRDSLLLTRIRFSNQRCFGRGRLRHPAGSGPNTGGPRPGGAGLRQLRQQLTVRWQLFRLRCHGWTQQVSSQIRTRWEESNVVSQTATRVRTWFVERTTLWRRTWVPGQNPAAEAQELAVIPPAPTVLRQNEEPRQQLTGEETRNSTHTQREEVEDVSREGAREGNDGSRASGNDERRNNAGRYDDDDHEVQEPQVTYPAGQGELNRRSQEENEESGPCESPPMTTNTLTVACPPREPPHRALFRLCLGLWVSSYLVRRPMTI</sequence>
<organismHost>
    <name type="scientific">Homo sapiens</name>
    <name type="common">Human</name>
    <dbReference type="NCBI Taxonomy" id="9606"/>
</organismHost>
<dbReference type="EMBL" id="HQ380895">
    <property type="protein sequence ID" value="ADV04342.1"/>
    <property type="molecule type" value="Genomic_DNA"/>
</dbReference>
<feature type="compositionally biased region" description="Gly residues" evidence="1">
    <location>
        <begin position="243"/>
        <end position="254"/>
    </location>
</feature>
<protein>
    <submittedName>
        <fullName evidence="2">Protein UL13</fullName>
    </submittedName>
</protein>
<feature type="region of interest" description="Disordered" evidence="1">
    <location>
        <begin position="232"/>
        <end position="254"/>
    </location>
</feature>
<feature type="region of interest" description="Disordered" evidence="1">
    <location>
        <begin position="142"/>
        <end position="201"/>
    </location>
</feature>
<proteinExistence type="predicted"/>
<name>E7DVG4_HCMV</name>
<feature type="region of interest" description="Disordered" evidence="1">
    <location>
        <begin position="327"/>
        <end position="441"/>
    </location>
</feature>
<accession>E7DVG4</accession>
<feature type="compositionally biased region" description="Basic and acidic residues" evidence="1">
    <location>
        <begin position="168"/>
        <end position="197"/>
    </location>
</feature>
<dbReference type="Proteomes" id="UP000099675">
    <property type="component" value="Segment"/>
</dbReference>
<gene>
    <name evidence="2" type="primary">UL13</name>
</gene>
<evidence type="ECO:0000313" key="3">
    <source>
        <dbReference type="Proteomes" id="UP000099675"/>
    </source>
</evidence>
<reference evidence="2 3" key="1">
    <citation type="journal article" date="2011" name="Virus Res.">
        <title>Full genome sequencing and analysis of human cytomegalovirus strain JHC isolated from a Korean patient.</title>
        <authorList>
            <person name="Jung G.S."/>
            <person name="Kim Y.Y."/>
            <person name="Kim J.I."/>
            <person name="Ji G.Y."/>
            <person name="Jeon J.S."/>
            <person name="Yoon H.W."/>
            <person name="Lee G.C."/>
            <person name="Ahn J.H."/>
            <person name="Lee K.M."/>
            <person name="Lee C.H."/>
        </authorList>
    </citation>
    <scope>NUCLEOTIDE SEQUENCE [LARGE SCALE GENOMIC DNA]</scope>
    <source>
        <strain evidence="2">JHC</strain>
    </source>
</reference>
<feature type="compositionally biased region" description="Pro residues" evidence="1">
    <location>
        <begin position="155"/>
        <end position="165"/>
    </location>
</feature>
<feature type="compositionally biased region" description="Basic and acidic residues" evidence="1">
    <location>
        <begin position="341"/>
        <end position="397"/>
    </location>
</feature>
<feature type="region of interest" description="Disordered" evidence="1">
    <location>
        <begin position="105"/>
        <end position="124"/>
    </location>
</feature>
<evidence type="ECO:0000256" key="1">
    <source>
        <dbReference type="SAM" id="MobiDB-lite"/>
    </source>
</evidence>